<dbReference type="Proteomes" id="UP001295794">
    <property type="component" value="Unassembled WGS sequence"/>
</dbReference>
<dbReference type="AlphaFoldDB" id="A0AAD2GYS2"/>
<dbReference type="EMBL" id="CAVNYO010000107">
    <property type="protein sequence ID" value="CAK5266101.1"/>
    <property type="molecule type" value="Genomic_DNA"/>
</dbReference>
<evidence type="ECO:0000313" key="1">
    <source>
        <dbReference type="EMBL" id="CAK5266101.1"/>
    </source>
</evidence>
<sequence length="40" mass="4290">CESVALEASSLISFPFLTLLKACRGTESKGFLDASSWVPK</sequence>
<gene>
    <name evidence="1" type="ORF">MYCIT1_LOCUS7628</name>
</gene>
<comment type="caution">
    <text evidence="1">The sequence shown here is derived from an EMBL/GenBank/DDBJ whole genome shotgun (WGS) entry which is preliminary data.</text>
</comment>
<proteinExistence type="predicted"/>
<reference evidence="1" key="1">
    <citation type="submission" date="2023-11" db="EMBL/GenBank/DDBJ databases">
        <authorList>
            <person name="De Vega J J."/>
            <person name="De Vega J J."/>
        </authorList>
    </citation>
    <scope>NUCLEOTIDE SEQUENCE</scope>
</reference>
<keyword evidence="2" id="KW-1185">Reference proteome</keyword>
<evidence type="ECO:0000313" key="2">
    <source>
        <dbReference type="Proteomes" id="UP001295794"/>
    </source>
</evidence>
<name>A0AAD2GYS2_9AGAR</name>
<accession>A0AAD2GYS2</accession>
<feature type="non-terminal residue" evidence="1">
    <location>
        <position position="1"/>
    </location>
</feature>
<organism evidence="1 2">
    <name type="scientific">Mycena citricolor</name>
    <dbReference type="NCBI Taxonomy" id="2018698"/>
    <lineage>
        <taxon>Eukaryota</taxon>
        <taxon>Fungi</taxon>
        <taxon>Dikarya</taxon>
        <taxon>Basidiomycota</taxon>
        <taxon>Agaricomycotina</taxon>
        <taxon>Agaricomycetes</taxon>
        <taxon>Agaricomycetidae</taxon>
        <taxon>Agaricales</taxon>
        <taxon>Marasmiineae</taxon>
        <taxon>Mycenaceae</taxon>
        <taxon>Mycena</taxon>
    </lineage>
</organism>
<protein>
    <submittedName>
        <fullName evidence="1">Uncharacterized protein</fullName>
    </submittedName>
</protein>